<reference evidence="2" key="1">
    <citation type="submission" date="2021-02" db="EMBL/GenBank/DDBJ databases">
        <authorList>
            <person name="Dougan E. K."/>
            <person name="Rhodes N."/>
            <person name="Thang M."/>
            <person name="Chan C."/>
        </authorList>
    </citation>
    <scope>NUCLEOTIDE SEQUENCE</scope>
</reference>
<dbReference type="EMBL" id="CAJNJA010033299">
    <property type="protein sequence ID" value="CAE7677390.1"/>
    <property type="molecule type" value="Genomic_DNA"/>
</dbReference>
<evidence type="ECO:0000313" key="2">
    <source>
        <dbReference type="EMBL" id="CAE7677390.1"/>
    </source>
</evidence>
<dbReference type="Proteomes" id="UP000601435">
    <property type="component" value="Unassembled WGS sequence"/>
</dbReference>
<keyword evidence="3" id="KW-1185">Reference proteome</keyword>
<dbReference type="AlphaFoldDB" id="A0A812WLD2"/>
<comment type="caution">
    <text evidence="2">The sequence shown here is derived from an EMBL/GenBank/DDBJ whole genome shotgun (WGS) entry which is preliminary data.</text>
</comment>
<feature type="region of interest" description="Disordered" evidence="1">
    <location>
        <begin position="217"/>
        <end position="245"/>
    </location>
</feature>
<feature type="region of interest" description="Disordered" evidence="1">
    <location>
        <begin position="521"/>
        <end position="552"/>
    </location>
</feature>
<accession>A0A812WLD2</accession>
<dbReference type="OrthoDB" id="419038at2759"/>
<feature type="non-terminal residue" evidence="2">
    <location>
        <position position="881"/>
    </location>
</feature>
<organism evidence="2 3">
    <name type="scientific">Symbiodinium necroappetens</name>
    <dbReference type="NCBI Taxonomy" id="1628268"/>
    <lineage>
        <taxon>Eukaryota</taxon>
        <taxon>Sar</taxon>
        <taxon>Alveolata</taxon>
        <taxon>Dinophyceae</taxon>
        <taxon>Suessiales</taxon>
        <taxon>Symbiodiniaceae</taxon>
        <taxon>Symbiodinium</taxon>
    </lineage>
</organism>
<evidence type="ECO:0000313" key="3">
    <source>
        <dbReference type="Proteomes" id="UP000601435"/>
    </source>
</evidence>
<sequence length="881" mass="97980">MLHSMASAESAGRGFWRDDEIVVDKDGVPHYTGVQPGLMREYRKRVLFAFSSLEGSGDDEEKEKRSLLKKQCRFAKKLVDGLHGEAWRACQDLVAKPEELRVPDGYKKVFAALKQIEKVSVIKATEAFDTYFEKCYRKRGQPIDAYLRQRRQDWADLQDLAENVNMSPELQAYFLLKNVSLPNDDRRQILLACQSNYSVEAIEKALRVSYCDYHERERAPARDWPGPRRAPNSYDGGKGPRKPHYAHAVLDGEEEPPEDHNEEDEGPDYEDEAFAAGDEAQDDDYQEASDLGASEDDEIYEAFATYQESRKKLKEVQKARGFFRPKGEGASDERKQAIAKEKARTRCSACGRIGHWATKPAARAAAKAAAARVGKEAPLYFSLNDGEGDGYCDMILAGPDEDSDMDQDAGDTELDEKRKFVQTRPRLETAAAASSADWELVTEAPPFPFEGGPGGLRTEIAEESQHDDTPKEPEQHVLVPVKAKDIEVHDVLSFAKVMPLGLDGMILRDLQGDCDRWGVQTSGSRADCKASPEKAKTKGYKTSPEKTESNPEKETIICPRLDKTGYFFGCRNFTTARRCKFTLDLPEGLQLYEKEVEMHGLENSGPEPNGFESEFVGSTPQTLTFARALATGAPRPQEGHDSTLDESKLCLLDTACTSCLHSRRWRQAFERWLPEGVSCTRTGQNKNFHFANGQSESQLTVWKVPVYLNNIHGEIFSAELPSGSTPLLLSLPTMTALGMIIDLPAGKVTVGALGIEMTLVSTATKHIALDVAHDHTAPLAEPKGNKEEPQVTAEDLIVYYLAGGRGAAFTSRVELRIGQPGPNERRAARPGEARRARELQAKCRKQAAEDFQNTVLYEPYGDLCSVTALATREFSWTCSRP</sequence>
<feature type="compositionally biased region" description="Basic and acidic residues" evidence="1">
    <location>
        <begin position="526"/>
        <end position="536"/>
    </location>
</feature>
<evidence type="ECO:0000256" key="1">
    <source>
        <dbReference type="SAM" id="MobiDB-lite"/>
    </source>
</evidence>
<name>A0A812WLD2_9DINO</name>
<protein>
    <submittedName>
        <fullName evidence="2">GIP protein</fullName>
    </submittedName>
</protein>
<proteinExistence type="predicted"/>
<gene>
    <name evidence="2" type="primary">GIP</name>
    <name evidence="2" type="ORF">SNEC2469_LOCUS19446</name>
</gene>
<feature type="compositionally biased region" description="Basic and acidic residues" evidence="1">
    <location>
        <begin position="543"/>
        <end position="552"/>
    </location>
</feature>